<dbReference type="SUPFAM" id="SSF52788">
    <property type="entry name" value="Phosphotyrosine protein phosphatases I"/>
    <property type="match status" value="1"/>
</dbReference>
<keyword evidence="3" id="KW-0904">Protein phosphatase</keyword>
<dbReference type="InterPro" id="IPR050438">
    <property type="entry name" value="LMW_PTPase"/>
</dbReference>
<dbReference type="Pfam" id="PF01451">
    <property type="entry name" value="LMWPc"/>
    <property type="match status" value="1"/>
</dbReference>
<evidence type="ECO:0000313" key="5">
    <source>
        <dbReference type="EMBL" id="KAL2868643.1"/>
    </source>
</evidence>
<dbReference type="GeneID" id="98150135"/>
<dbReference type="InterPro" id="IPR017867">
    <property type="entry name" value="Tyr_phospatase_low_mol_wt"/>
</dbReference>
<dbReference type="RefSeq" id="XP_070887622.1">
    <property type="nucleotide sequence ID" value="XM_071035063.1"/>
</dbReference>
<gene>
    <name evidence="5" type="ORF">BJX67DRAFT_46773</name>
</gene>
<evidence type="ECO:0000256" key="2">
    <source>
        <dbReference type="ARBA" id="ARBA00022801"/>
    </source>
</evidence>
<feature type="domain" description="Phosphotyrosine protein phosphatase I" evidence="4">
    <location>
        <begin position="12"/>
        <end position="202"/>
    </location>
</feature>
<evidence type="ECO:0000256" key="3">
    <source>
        <dbReference type="ARBA" id="ARBA00022912"/>
    </source>
</evidence>
<organism evidence="5 6">
    <name type="scientific">Aspergillus lucknowensis</name>
    <dbReference type="NCBI Taxonomy" id="176173"/>
    <lineage>
        <taxon>Eukaryota</taxon>
        <taxon>Fungi</taxon>
        <taxon>Dikarya</taxon>
        <taxon>Ascomycota</taxon>
        <taxon>Pezizomycotina</taxon>
        <taxon>Eurotiomycetes</taxon>
        <taxon>Eurotiomycetidae</taxon>
        <taxon>Eurotiales</taxon>
        <taxon>Aspergillaceae</taxon>
        <taxon>Aspergillus</taxon>
        <taxon>Aspergillus subgen. Nidulantes</taxon>
    </lineage>
</organism>
<evidence type="ECO:0000256" key="1">
    <source>
        <dbReference type="ARBA" id="ARBA00011063"/>
    </source>
</evidence>
<dbReference type="PANTHER" id="PTHR11717">
    <property type="entry name" value="LOW MOLECULAR WEIGHT PROTEIN TYROSINE PHOSPHATASE"/>
    <property type="match status" value="1"/>
</dbReference>
<keyword evidence="6" id="KW-1185">Reference proteome</keyword>
<keyword evidence="2" id="KW-0378">Hydrolase</keyword>
<reference evidence="5 6" key="1">
    <citation type="submission" date="2024-07" db="EMBL/GenBank/DDBJ databases">
        <title>Section-level genome sequencing and comparative genomics of Aspergillus sections Usti and Cavernicolus.</title>
        <authorList>
            <consortium name="Lawrence Berkeley National Laboratory"/>
            <person name="Nybo J.L."/>
            <person name="Vesth T.C."/>
            <person name="Theobald S."/>
            <person name="Frisvad J.C."/>
            <person name="Larsen T.O."/>
            <person name="Kjaerboelling I."/>
            <person name="Rothschild-Mancinelli K."/>
            <person name="Lyhne E.K."/>
            <person name="Kogle M.E."/>
            <person name="Barry K."/>
            <person name="Clum A."/>
            <person name="Na H."/>
            <person name="Ledsgaard L."/>
            <person name="Lin J."/>
            <person name="Lipzen A."/>
            <person name="Kuo A."/>
            <person name="Riley R."/>
            <person name="Mondo S."/>
            <person name="Labutti K."/>
            <person name="Haridas S."/>
            <person name="Pangalinan J."/>
            <person name="Salamov A.A."/>
            <person name="Simmons B.A."/>
            <person name="Magnuson J.K."/>
            <person name="Chen J."/>
            <person name="Drula E."/>
            <person name="Henrissat B."/>
            <person name="Wiebenga A."/>
            <person name="Lubbers R.J."/>
            <person name="Gomes A.C."/>
            <person name="Macurrencykelacurrency M.R."/>
            <person name="Stajich J."/>
            <person name="Grigoriev I.V."/>
            <person name="Mortensen U.H."/>
            <person name="De Vries R.P."/>
            <person name="Baker S.E."/>
            <person name="Andersen M.R."/>
        </authorList>
    </citation>
    <scope>NUCLEOTIDE SEQUENCE [LARGE SCALE GENOMIC DNA]</scope>
    <source>
        <strain evidence="5 6">CBS 449.75</strain>
    </source>
</reference>
<dbReference type="InterPro" id="IPR023485">
    <property type="entry name" value="Ptyr_pPase"/>
</dbReference>
<dbReference type="PRINTS" id="PR00719">
    <property type="entry name" value="LMWPTPASE"/>
</dbReference>
<evidence type="ECO:0000313" key="6">
    <source>
        <dbReference type="Proteomes" id="UP001610432"/>
    </source>
</evidence>
<dbReference type="PANTHER" id="PTHR11717:SF7">
    <property type="entry name" value="LOW MOLECULAR WEIGHT PHOSPHOTYROSINE PROTEIN PHOSPHATASE"/>
    <property type="match status" value="1"/>
</dbReference>
<dbReference type="CDD" id="cd16343">
    <property type="entry name" value="LMWPTP"/>
    <property type="match status" value="1"/>
</dbReference>
<comment type="similarity">
    <text evidence="1">Belongs to the low molecular weight phosphotyrosine protein phosphatase family.</text>
</comment>
<evidence type="ECO:0000259" key="4">
    <source>
        <dbReference type="SMART" id="SM00226"/>
    </source>
</evidence>
<name>A0ABR4LVT3_9EURO</name>
<accession>A0ABR4LVT3</accession>
<sequence length="209" mass="22424">MTTANSSSGQRASVLFVCLGNICRSTMAEGVFRNVAAAHPLIEKVDSCGTGAYHVLDPPDSRTMATLRRHGIRNYNHAARKVTLEDFLQFDYLLAMDGYNLEDLLELRASILASPNKAAAGSNRATRGRGTQAAATASIAASVEAGAKVAEVRLFGDFGPGGALHERVGGGEVVQDPYYGGANGFEEVYQQVVRFSKNFLDHLEKKSQN</sequence>
<dbReference type="SMART" id="SM00226">
    <property type="entry name" value="LMWPc"/>
    <property type="match status" value="1"/>
</dbReference>
<proteinExistence type="inferred from homology"/>
<protein>
    <submittedName>
        <fullName evidence="5">Phosphotyrosine protein phosphatase I superfamily</fullName>
    </submittedName>
</protein>
<dbReference type="EMBL" id="JBFXLQ010000013">
    <property type="protein sequence ID" value="KAL2868643.1"/>
    <property type="molecule type" value="Genomic_DNA"/>
</dbReference>
<dbReference type="Proteomes" id="UP001610432">
    <property type="component" value="Unassembled WGS sequence"/>
</dbReference>
<dbReference type="Gene3D" id="3.40.50.2300">
    <property type="match status" value="1"/>
</dbReference>
<dbReference type="InterPro" id="IPR036196">
    <property type="entry name" value="Ptyr_pPase_sf"/>
</dbReference>
<comment type="caution">
    <text evidence="5">The sequence shown here is derived from an EMBL/GenBank/DDBJ whole genome shotgun (WGS) entry which is preliminary data.</text>
</comment>